<comment type="domain">
    <text evidence="18">The E7 terminal domain is an intrinsically disordered domain, whose flexibility and conformational transitions confer target adaptability to the oncoprotein. It allows adaptation to a variety of protein targets and exposes the PEST degradation sequence that regulates its turnover in the cell.</text>
</comment>
<evidence type="ECO:0000256" key="6">
    <source>
        <dbReference type="ARBA" id="ARBA00022723"/>
    </source>
</evidence>
<evidence type="ECO:0000313" key="22">
    <source>
        <dbReference type="EMBL" id="AGU90833.1"/>
    </source>
</evidence>
<comment type="subunit">
    <text evidence="18">Homodimer. Homooligomer. Interacts with host RB1; this interaction induces dissociation of RB1-E2F1 complex thereby disrupting RB1 activity. Interacts with host EP300; this interaction represses EP300 transcriptional activity. Interacts with protein E2; this interaction inhibits E7 oncogenic activity. Interacts with host TMEM173/STING; this interaction impairs the ability of TMEM173/STING to sense cytosolic DNA and promote the production of type I interferon (IFN-alpha and IFN-beta).</text>
</comment>
<feature type="short sequence motif" description="Nuclear export signal" evidence="18">
    <location>
        <begin position="86"/>
        <end position="94"/>
    </location>
</feature>
<keyword evidence="5 18" id="KW-1090">Inhibition of host innate immune response by virus</keyword>
<keyword evidence="15" id="KW-0922">Interferon antiviral system evasion</keyword>
<dbReference type="GO" id="GO:0042025">
    <property type="term" value="C:host cell nucleus"/>
    <property type="evidence" value="ECO:0007669"/>
    <property type="project" value="UniProtKB-SubCell"/>
</dbReference>
<evidence type="ECO:0000256" key="11">
    <source>
        <dbReference type="ARBA" id="ARBA00023125"/>
    </source>
</evidence>
<dbReference type="SMR" id="T2A6M6"/>
<proteinExistence type="inferred from homology"/>
<evidence type="ECO:0000256" key="2">
    <source>
        <dbReference type="ARBA" id="ARBA00022518"/>
    </source>
</evidence>
<gene>
    <name evidence="18 20" type="primary">E7</name>
</gene>
<organismHost>
    <name type="scientific">Homo sapiens</name>
    <name type="common">Human</name>
    <dbReference type="NCBI Taxonomy" id="9606"/>
</organismHost>
<dbReference type="GO" id="GO:0003677">
    <property type="term" value="F:DNA binding"/>
    <property type="evidence" value="ECO:0007669"/>
    <property type="project" value="UniProtKB-UniRule"/>
</dbReference>
<comment type="PTM">
    <text evidence="18">Highly phosphorylated.</text>
</comment>
<dbReference type="GO" id="GO:0052170">
    <property type="term" value="P:symbiont-mediated suppression of host innate immune response"/>
    <property type="evidence" value="ECO:0007669"/>
    <property type="project" value="UniProtKB-KW"/>
</dbReference>
<evidence type="ECO:0000256" key="16">
    <source>
        <dbReference type="ARBA" id="ARBA00023280"/>
    </source>
</evidence>
<comment type="function">
    <text evidence="18">Plays a role in viral genome replication by driving entry of quiescent cells into the cell cycle. Stimulation of progression from G1 to S phase allows the virus to efficiently use the cellular DNA replicating machinery to achieve viral genome replication. E7 protein has both transforming and trans-activating activities. Induces the disassembly of the E2F1 transcription factor from RB1, with subsequent transcriptional activation of E2F1-regulated S-phase genes. Interferes with host histone deacetylation mediated by HDAC1 and HDAC2, leading to transcription activation. Plays also a role in the inhibition of both antiviral and antiproliferative functions of host interferon alpha. Interaction with host TMEM173/STING impairs the ability of TMEM173/STING to sense cytosolic DNA and promote the production of type I interferon (IFN-alpha and IFN-beta).</text>
</comment>
<dbReference type="GO" id="GO:0008270">
    <property type="term" value="F:zinc ion binding"/>
    <property type="evidence" value="ECO:0007669"/>
    <property type="project" value="UniProtKB-KW"/>
</dbReference>
<dbReference type="Pfam" id="PF00527">
    <property type="entry name" value="E7"/>
    <property type="match status" value="1"/>
</dbReference>
<evidence type="ECO:0000256" key="19">
    <source>
        <dbReference type="PIRNR" id="PIRNR003407"/>
    </source>
</evidence>
<name>T2A6M6_HPV70</name>
<evidence type="ECO:0000256" key="1">
    <source>
        <dbReference type="ARBA" id="ARBA00022504"/>
    </source>
</evidence>
<dbReference type="EMBL" id="KC470284">
    <property type="protein sequence ID" value="AGU90817.1"/>
    <property type="molecule type" value="Genomic_DNA"/>
</dbReference>
<keyword evidence="17 18" id="KW-1078">G1/S host cell cycle checkpoint dysregulation by virus</keyword>
<keyword evidence="7 18" id="KW-0863">Zinc-finger</keyword>
<keyword evidence="11 18" id="KW-0238">DNA-binding</keyword>
<dbReference type="GO" id="GO:0039645">
    <property type="term" value="P:symbiont-mediated perturbation of host cell cycle G1/S transition checkpoint"/>
    <property type="evidence" value="ECO:0007669"/>
    <property type="project" value="UniProtKB-UniRule"/>
</dbReference>
<dbReference type="EMBL" id="KC470285">
    <property type="protein sequence ID" value="AGU90825.1"/>
    <property type="molecule type" value="Genomic_DNA"/>
</dbReference>
<comment type="similarity">
    <text evidence="18 19">Belongs to the papillomaviridae E7 protein family.</text>
</comment>
<reference evidence="23" key="2">
    <citation type="submission" date="2020-07" db="EMBL/GenBank/DDBJ databases">
        <authorList>
            <person name="Wienecke-Baldacchino K A."/>
        </authorList>
    </citation>
    <scope>NUCLEOTIDE SEQUENCE</scope>
    <source>
        <strain evidence="23">LNS8911864_HPV70</strain>
    </source>
</reference>
<keyword evidence="9 18" id="KW-0862">Zinc</keyword>
<evidence type="ECO:0000256" key="8">
    <source>
        <dbReference type="ARBA" id="ARBA00022830"/>
    </source>
</evidence>
<dbReference type="GO" id="GO:0019904">
    <property type="term" value="F:protein domain specific binding"/>
    <property type="evidence" value="ECO:0007669"/>
    <property type="project" value="UniProtKB-UniRule"/>
</dbReference>
<comment type="function">
    <text evidence="19">E7 protein has both transforming and trans-activating activities.</text>
</comment>
<comment type="subcellular location">
    <subcellularLocation>
        <location evidence="18">Host cytoplasm</location>
    </subcellularLocation>
    <subcellularLocation>
        <location evidence="18">Host nucleus</location>
    </subcellularLocation>
    <text evidence="18">Predominantly found in the host nucleus.</text>
</comment>
<dbReference type="SUPFAM" id="SSF161234">
    <property type="entry name" value="E7 C-terminal domain-like"/>
    <property type="match status" value="1"/>
</dbReference>
<evidence type="ECO:0000313" key="20">
    <source>
        <dbReference type="EMBL" id="AGU90817.1"/>
    </source>
</evidence>
<organism evidence="20">
    <name type="scientific">Human papillomavirus type 70</name>
    <dbReference type="NCBI Taxonomy" id="39457"/>
    <lineage>
        <taxon>Viruses</taxon>
        <taxon>Monodnaviria</taxon>
        <taxon>Shotokuvirae</taxon>
        <taxon>Cossaviricota</taxon>
        <taxon>Papovaviricetes</taxon>
        <taxon>Zurhausenvirales</taxon>
        <taxon>Papillomaviridae</taxon>
        <taxon>Firstpapillomavirinae</taxon>
        <taxon>Alphapapillomavirus</taxon>
        <taxon>Alphapapillomavirus 7</taxon>
    </lineage>
</organism>
<evidence type="ECO:0000256" key="14">
    <source>
        <dbReference type="ARBA" id="ARBA00023200"/>
    </source>
</evidence>
<protein>
    <recommendedName>
        <fullName evidence="18 19">Protein E7</fullName>
    </recommendedName>
</protein>
<keyword evidence="2 18" id="KW-0244">Early protein</keyword>
<evidence type="ECO:0000313" key="23">
    <source>
        <dbReference type="EMBL" id="CAD1814447.1"/>
    </source>
</evidence>
<keyword evidence="12 18" id="KW-0010">Activator</keyword>
<keyword evidence="14 18" id="KW-1035">Host cytoplasm</keyword>
<dbReference type="HAMAP" id="MF_04004">
    <property type="entry name" value="PPV_E7"/>
    <property type="match status" value="1"/>
</dbReference>
<keyword evidence="6 18" id="KW-0479">Metal-binding</keyword>
<dbReference type="EMBL" id="KC470286">
    <property type="protein sequence ID" value="AGU90833.1"/>
    <property type="molecule type" value="Genomic_DNA"/>
</dbReference>
<evidence type="ECO:0000256" key="3">
    <source>
        <dbReference type="ARBA" id="ARBA00022562"/>
    </source>
</evidence>
<keyword evidence="8 18" id="KW-1114">Inhibition of host interferon signaling pathway by virus</keyword>
<feature type="short sequence motif" description="LXCXE motif; interaction with host RB1 and TMEM173/STING" evidence="18">
    <location>
        <begin position="26"/>
        <end position="30"/>
    </location>
</feature>
<dbReference type="GO" id="GO:0039502">
    <property type="term" value="P:symbiont-mediated suppression of host type I interferon-mediated signaling pathway"/>
    <property type="evidence" value="ECO:0007669"/>
    <property type="project" value="UniProtKB-UniRule"/>
</dbReference>
<reference evidence="20" key="1">
    <citation type="journal article" date="2013" name="PLoS ONE">
        <title>Evolution and Taxonomic Classification of Alphapapillomavirus 7 Complete Genomes: HPV18, HPV39, HPV45, HPV59, HPV68 and HPV70.</title>
        <authorList>
            <person name="Chen Z."/>
            <person name="Schiffman M."/>
            <person name="Herrero R."/>
            <person name="Desalle R."/>
            <person name="Anastos K."/>
            <person name="Segondy M."/>
            <person name="Sahasrabuddhe V.V."/>
            <person name="Gravitt P.E."/>
            <person name="Hsing A.W."/>
            <person name="Burk R.D."/>
        </authorList>
    </citation>
    <scope>NUCLEOTIDE SEQUENCE</scope>
    <source>
        <strain evidence="21">Qv27211</strain>
        <strain evidence="20">Qv27542</strain>
        <strain evidence="22">Qv28219</strain>
    </source>
</reference>
<sequence length="109" mass="12657">MHGPRPTLQEIVLDLYPYNEIQPVDLVCHEQLEDSDNETDEPDHVVNHQQQLLARREEPQRHKIQCMCCKCNTTLHLVVEASQENLRSLLQLFMETLSFVCPWCASGTQ</sequence>
<dbReference type="GO" id="GO:0030430">
    <property type="term" value="C:host cell cytoplasm"/>
    <property type="evidence" value="ECO:0007669"/>
    <property type="project" value="UniProtKB-SubCell"/>
</dbReference>
<evidence type="ECO:0000313" key="21">
    <source>
        <dbReference type="EMBL" id="AGU90825.1"/>
    </source>
</evidence>
<dbReference type="InterPro" id="IPR000148">
    <property type="entry name" value="Papilloma_E7"/>
</dbReference>
<evidence type="ECO:0000256" key="7">
    <source>
        <dbReference type="ARBA" id="ARBA00022771"/>
    </source>
</evidence>
<evidence type="ECO:0000256" key="5">
    <source>
        <dbReference type="ARBA" id="ARBA00022632"/>
    </source>
</evidence>
<evidence type="ECO:0000256" key="17">
    <source>
        <dbReference type="ARBA" id="ARBA00023309"/>
    </source>
</evidence>
<evidence type="ECO:0000256" key="9">
    <source>
        <dbReference type="ARBA" id="ARBA00022833"/>
    </source>
</evidence>
<dbReference type="GO" id="GO:0006351">
    <property type="term" value="P:DNA-templated transcription"/>
    <property type="evidence" value="ECO:0007669"/>
    <property type="project" value="UniProtKB-UniRule"/>
</dbReference>
<keyword evidence="3 18" id="KW-1048">Host nucleus</keyword>
<comment type="caution">
    <text evidence="18">Lacks conserved residue(s) required for the propagation of feature annotation.</text>
</comment>
<evidence type="ECO:0000256" key="12">
    <source>
        <dbReference type="ARBA" id="ARBA00023159"/>
    </source>
</evidence>
<keyword evidence="1 18" id="KW-1121">Modulation of host cell cycle by virus</keyword>
<evidence type="ECO:0000256" key="13">
    <source>
        <dbReference type="ARBA" id="ARBA00023163"/>
    </source>
</evidence>
<evidence type="ECO:0000256" key="15">
    <source>
        <dbReference type="ARBA" id="ARBA00023258"/>
    </source>
</evidence>
<feature type="zinc finger region" evidence="18">
    <location>
        <begin position="68"/>
        <end position="104"/>
    </location>
</feature>
<keyword evidence="10 18" id="KW-0805">Transcription regulation</keyword>
<dbReference type="Gene3D" id="3.30.160.330">
    <property type="match status" value="1"/>
</dbReference>
<keyword evidence="4 18" id="KW-0945">Host-virus interaction</keyword>
<evidence type="ECO:0000256" key="4">
    <source>
        <dbReference type="ARBA" id="ARBA00022581"/>
    </source>
</evidence>
<keyword evidence="16 18" id="KW-0899">Viral immunoevasion</keyword>
<keyword evidence="13 18" id="KW-0804">Transcription</keyword>
<accession>T2A6M6</accession>
<dbReference type="EMBL" id="LR862064">
    <property type="protein sequence ID" value="CAD1814447.1"/>
    <property type="molecule type" value="Genomic_DNA"/>
</dbReference>
<dbReference type="PIRSF" id="PIRSF003407">
    <property type="entry name" value="Papvi_E7"/>
    <property type="match status" value="1"/>
</dbReference>
<evidence type="ECO:0000256" key="18">
    <source>
        <dbReference type="HAMAP-Rule" id="MF_04004"/>
    </source>
</evidence>
<evidence type="ECO:0000256" key="10">
    <source>
        <dbReference type="ARBA" id="ARBA00023015"/>
    </source>
</evidence>
<dbReference type="GO" id="GO:0003700">
    <property type="term" value="F:DNA-binding transcription factor activity"/>
    <property type="evidence" value="ECO:0007669"/>
    <property type="project" value="UniProtKB-UniRule"/>
</dbReference>